<protein>
    <submittedName>
        <fullName evidence="1">Acyl-coenzyme A thioesterase PaaI-like protein</fullName>
    </submittedName>
</protein>
<proteinExistence type="predicted"/>
<dbReference type="AlphaFoldDB" id="A0A318EAD4"/>
<dbReference type="CDD" id="cd03443">
    <property type="entry name" value="PaaI_thioesterase"/>
    <property type="match status" value="1"/>
</dbReference>
<dbReference type="Pfam" id="PF14539">
    <property type="entry name" value="DUF4442"/>
    <property type="match status" value="1"/>
</dbReference>
<accession>A0A318EAD4</accession>
<comment type="caution">
    <text evidence="1">The sequence shown here is derived from an EMBL/GenBank/DDBJ whole genome shotgun (WGS) entry which is preliminary data.</text>
</comment>
<name>A0A318EAD4_9GAMM</name>
<dbReference type="InterPro" id="IPR029069">
    <property type="entry name" value="HotDog_dom_sf"/>
</dbReference>
<dbReference type="Proteomes" id="UP000248330">
    <property type="component" value="Unassembled WGS sequence"/>
</dbReference>
<dbReference type="EMBL" id="QICN01000008">
    <property type="protein sequence ID" value="PXV66092.1"/>
    <property type="molecule type" value="Genomic_DNA"/>
</dbReference>
<dbReference type="OrthoDB" id="793353at2"/>
<gene>
    <name evidence="1" type="ORF">C8D93_10864</name>
</gene>
<organism evidence="1 2">
    <name type="scientific">Sinimarinibacterium flocculans</name>
    <dbReference type="NCBI Taxonomy" id="985250"/>
    <lineage>
        <taxon>Bacteria</taxon>
        <taxon>Pseudomonadati</taxon>
        <taxon>Pseudomonadota</taxon>
        <taxon>Gammaproteobacteria</taxon>
        <taxon>Nevskiales</taxon>
        <taxon>Nevskiaceae</taxon>
        <taxon>Sinimarinibacterium</taxon>
    </lineage>
</organism>
<evidence type="ECO:0000313" key="1">
    <source>
        <dbReference type="EMBL" id="PXV66092.1"/>
    </source>
</evidence>
<reference evidence="1 2" key="1">
    <citation type="submission" date="2018-04" db="EMBL/GenBank/DDBJ databases">
        <title>Genomic Encyclopedia of Type Strains, Phase IV (KMG-IV): sequencing the most valuable type-strain genomes for metagenomic binning, comparative biology and taxonomic classification.</title>
        <authorList>
            <person name="Goeker M."/>
        </authorList>
    </citation>
    <scope>NUCLEOTIDE SEQUENCE [LARGE SCALE GENOMIC DNA]</scope>
    <source>
        <strain evidence="1 2">DSM 104150</strain>
    </source>
</reference>
<dbReference type="InterPro" id="IPR027961">
    <property type="entry name" value="DUF4442"/>
</dbReference>
<evidence type="ECO:0000313" key="2">
    <source>
        <dbReference type="Proteomes" id="UP000248330"/>
    </source>
</evidence>
<keyword evidence="2" id="KW-1185">Reference proteome</keyword>
<dbReference type="SUPFAM" id="SSF54637">
    <property type="entry name" value="Thioesterase/thiol ester dehydrase-isomerase"/>
    <property type="match status" value="1"/>
</dbReference>
<sequence length="156" mass="17064">MATPAQLFAKFRGYPLGARLFSAAVCRRAPYFASVSPLFLDLRPGLAEVLVRNRRKVHNHLGTVNAIAMCAMCELAAGTMIDSTLPKSLRWIPRGMTVRYVKKADTDLVARTELDTPIAADFQGDVVVPARVRNTGGEIVMEADITMYVSARPAAR</sequence>
<dbReference type="Gene3D" id="3.10.129.10">
    <property type="entry name" value="Hotdog Thioesterase"/>
    <property type="match status" value="1"/>
</dbReference>
<dbReference type="RefSeq" id="WP_110265862.1">
    <property type="nucleotide sequence ID" value="NZ_CAKZQT010000026.1"/>
</dbReference>